<name>A0ABY5XCB3_ERWPY</name>
<dbReference type="SUPFAM" id="SSF56801">
    <property type="entry name" value="Acetyl-CoA synthetase-like"/>
    <property type="match status" value="1"/>
</dbReference>
<proteinExistence type="predicted"/>
<dbReference type="Gene3D" id="3.40.50.12780">
    <property type="entry name" value="N-terminal domain of ligase-like"/>
    <property type="match status" value="1"/>
</dbReference>
<evidence type="ECO:0000259" key="1">
    <source>
        <dbReference type="Pfam" id="PF00501"/>
    </source>
</evidence>
<feature type="domain" description="AMP-dependent synthetase/ligase" evidence="1">
    <location>
        <begin position="129"/>
        <end position="330"/>
    </location>
</feature>
<organism evidence="2 3">
    <name type="scientific">Erwinia pyrifoliae</name>
    <dbReference type="NCBI Taxonomy" id="79967"/>
    <lineage>
        <taxon>Bacteria</taxon>
        <taxon>Pseudomonadati</taxon>
        <taxon>Pseudomonadota</taxon>
        <taxon>Gammaproteobacteria</taxon>
        <taxon>Enterobacterales</taxon>
        <taxon>Erwiniaceae</taxon>
        <taxon>Erwinia</taxon>
    </lineage>
</organism>
<dbReference type="InterPro" id="IPR000873">
    <property type="entry name" value="AMP-dep_synth/lig_dom"/>
</dbReference>
<keyword evidence="3" id="KW-1185">Reference proteome</keyword>
<dbReference type="Proteomes" id="UP001058553">
    <property type="component" value="Chromosome"/>
</dbReference>
<evidence type="ECO:0000313" key="2">
    <source>
        <dbReference type="EMBL" id="UWS34775.1"/>
    </source>
</evidence>
<evidence type="ECO:0000313" key="3">
    <source>
        <dbReference type="Proteomes" id="UP001058553"/>
    </source>
</evidence>
<dbReference type="InterPro" id="IPR042099">
    <property type="entry name" value="ANL_N_sf"/>
</dbReference>
<protein>
    <submittedName>
        <fullName evidence="2">AMP-binding protein</fullName>
    </submittedName>
</protein>
<dbReference type="Pfam" id="PF00501">
    <property type="entry name" value="AMP-binding"/>
    <property type="match status" value="1"/>
</dbReference>
<dbReference type="EMBL" id="CP103445">
    <property type="protein sequence ID" value="UWS34775.1"/>
    <property type="molecule type" value="Genomic_DNA"/>
</dbReference>
<dbReference type="PANTHER" id="PTHR43845:SF1">
    <property type="entry name" value="BLR5969 PROTEIN"/>
    <property type="match status" value="1"/>
</dbReference>
<reference evidence="2" key="1">
    <citation type="submission" date="2022-07" db="EMBL/GenBank/DDBJ databases">
        <title>Genetic diversity of Erwinia pyrifoliae.</title>
        <authorList>
            <person name="Park D.S."/>
            <person name="Ham H."/>
        </authorList>
    </citation>
    <scope>NUCLEOTIDE SEQUENCE</scope>
    <source>
        <strain evidence="2">CP201486</strain>
    </source>
</reference>
<accession>A0ABY5XCB3</accession>
<sequence>MLLTVSSHPKFNIKPFSIEARKMYAIFKDDVVEKAKETYSQHQKFEAGEISLKQLHSLQNNALRENIKYVINNSPFYRERLQGLTAADIDTLTTAKISSLPFTTKDDLRSHGASLASAPLHQSWIYYETTGTTGKPTPCPRNEADSIHNNTPLIIHYRDIFEQHGENHVVGVMGPSELHSTGDTFEDVFRSLGHSVVKMWPRSPVVGMKRVMALINELHITALVCTPAVAISVARFIKDSGQDPATTSVRLILTVGELTTPSLLRNIGDVWGAQVYSCMYASQESSILAVCASDSHLYTIPLNNYYEIIDPVSGKGYDITKGQVTGELVITHLYQGQKPLIRYRTGDMVRSTYMPDGSQKIVPIGRVRDVLTLNGTAYCAWDLEAALLEHLNGCLDYAIQIDRNDNLDVLNITVEMFNKEADVAPVLTQVKAHLEHKIAGVKINLVNGETSGVTGTSAMVSWKAARIHDLRPAADNSDREAALALINRGFQ</sequence>
<dbReference type="PANTHER" id="PTHR43845">
    <property type="entry name" value="BLR5969 PROTEIN"/>
    <property type="match status" value="1"/>
</dbReference>
<gene>
    <name evidence="2" type="ORF">NYP84_06335</name>
</gene>